<organism evidence="2 3">
    <name type="scientific">Planotetraspora thailandica</name>
    <dbReference type="NCBI Taxonomy" id="487172"/>
    <lineage>
        <taxon>Bacteria</taxon>
        <taxon>Bacillati</taxon>
        <taxon>Actinomycetota</taxon>
        <taxon>Actinomycetes</taxon>
        <taxon>Streptosporangiales</taxon>
        <taxon>Streptosporangiaceae</taxon>
        <taxon>Planotetraspora</taxon>
    </lineage>
</organism>
<keyword evidence="3" id="KW-1185">Reference proteome</keyword>
<gene>
    <name evidence="2" type="ORF">Pth03_44100</name>
</gene>
<accession>A0A8J3V3C1</accession>
<reference evidence="2" key="1">
    <citation type="submission" date="2021-01" db="EMBL/GenBank/DDBJ databases">
        <title>Whole genome shotgun sequence of Planotetraspora thailandica NBRC 104271.</title>
        <authorList>
            <person name="Komaki H."/>
            <person name="Tamura T."/>
        </authorList>
    </citation>
    <scope>NUCLEOTIDE SEQUENCE</scope>
    <source>
        <strain evidence="2">NBRC 104271</strain>
    </source>
</reference>
<evidence type="ECO:0000313" key="3">
    <source>
        <dbReference type="Proteomes" id="UP000605992"/>
    </source>
</evidence>
<dbReference type="AlphaFoldDB" id="A0A8J3V3C1"/>
<protein>
    <submittedName>
        <fullName evidence="2">Uncharacterized protein</fullName>
    </submittedName>
</protein>
<dbReference type="Proteomes" id="UP000605992">
    <property type="component" value="Unassembled WGS sequence"/>
</dbReference>
<name>A0A8J3V3C1_9ACTN</name>
<feature type="region of interest" description="Disordered" evidence="1">
    <location>
        <begin position="50"/>
        <end position="74"/>
    </location>
</feature>
<evidence type="ECO:0000256" key="1">
    <source>
        <dbReference type="SAM" id="MobiDB-lite"/>
    </source>
</evidence>
<proteinExistence type="predicted"/>
<dbReference type="EMBL" id="BOOR01000032">
    <property type="protein sequence ID" value="GII56021.1"/>
    <property type="molecule type" value="Genomic_DNA"/>
</dbReference>
<sequence length="74" mass="7440">MGTKPGFQDIGGAAGQDVDAFACLGVDQHGGVAVAPAQGEVIHAEHTGHPRLGRRHAQQKAQCGVPGQADSQSG</sequence>
<comment type="caution">
    <text evidence="2">The sequence shown here is derived from an EMBL/GenBank/DDBJ whole genome shotgun (WGS) entry which is preliminary data.</text>
</comment>
<evidence type="ECO:0000313" key="2">
    <source>
        <dbReference type="EMBL" id="GII56021.1"/>
    </source>
</evidence>